<keyword evidence="4" id="KW-0460">Magnesium</keyword>
<keyword evidence="8" id="KW-1185">Reference proteome</keyword>
<sequence>MTTTAAEYDLALPRKRVAAGILFFDEHDRVLLVDPIYKTPWEIPGGAVEPDEAPRAGARRELKEELGLDLEPGRLLGVDWTPPRPDRSEGIVFFFNGGHLTAEQHAAIQLQPDELRAYAYVPLDEIDRRLIPLLTRRVHASAQARAQGTTAYLENGNPT</sequence>
<organism evidence="7 8">
    <name type="scientific">Streptomyces longisporus</name>
    <dbReference type="NCBI Taxonomy" id="1948"/>
    <lineage>
        <taxon>Bacteria</taxon>
        <taxon>Bacillati</taxon>
        <taxon>Actinomycetota</taxon>
        <taxon>Actinomycetes</taxon>
        <taxon>Kitasatosporales</taxon>
        <taxon>Streptomycetaceae</taxon>
        <taxon>Streptomyces</taxon>
    </lineage>
</organism>
<evidence type="ECO:0000256" key="3">
    <source>
        <dbReference type="ARBA" id="ARBA00022801"/>
    </source>
</evidence>
<dbReference type="PANTHER" id="PTHR43046:SF12">
    <property type="entry name" value="GDP-MANNOSE MANNOSYL HYDROLASE"/>
    <property type="match status" value="1"/>
</dbReference>
<dbReference type="InterPro" id="IPR015797">
    <property type="entry name" value="NUDIX_hydrolase-like_dom_sf"/>
</dbReference>
<name>A0ABN3NKT2_STRLO</name>
<dbReference type="Gene3D" id="3.90.79.10">
    <property type="entry name" value="Nucleoside Triphosphate Pyrophosphohydrolase"/>
    <property type="match status" value="1"/>
</dbReference>
<comment type="similarity">
    <text evidence="2 5">Belongs to the Nudix hydrolase family.</text>
</comment>
<proteinExistence type="inferred from homology"/>
<evidence type="ECO:0000256" key="1">
    <source>
        <dbReference type="ARBA" id="ARBA00001946"/>
    </source>
</evidence>
<evidence type="ECO:0000256" key="4">
    <source>
        <dbReference type="ARBA" id="ARBA00022842"/>
    </source>
</evidence>
<dbReference type="CDD" id="cd18876">
    <property type="entry name" value="NUDIX_Hydrolase"/>
    <property type="match status" value="1"/>
</dbReference>
<dbReference type="PROSITE" id="PS51462">
    <property type="entry name" value="NUDIX"/>
    <property type="match status" value="1"/>
</dbReference>
<dbReference type="SUPFAM" id="SSF55811">
    <property type="entry name" value="Nudix"/>
    <property type="match status" value="1"/>
</dbReference>
<gene>
    <name evidence="7" type="ORF">GCM10010276_89670</name>
</gene>
<accession>A0ABN3NKT2</accession>
<reference evidence="7 8" key="1">
    <citation type="journal article" date="2019" name="Int. J. Syst. Evol. Microbiol.">
        <title>The Global Catalogue of Microorganisms (GCM) 10K type strain sequencing project: providing services to taxonomists for standard genome sequencing and annotation.</title>
        <authorList>
            <consortium name="The Broad Institute Genomics Platform"/>
            <consortium name="The Broad Institute Genome Sequencing Center for Infectious Disease"/>
            <person name="Wu L."/>
            <person name="Ma J."/>
        </authorList>
    </citation>
    <scope>NUCLEOTIDE SEQUENCE [LARGE SCALE GENOMIC DNA]</scope>
    <source>
        <strain evidence="7 8">JCM 4395</strain>
    </source>
</reference>
<evidence type="ECO:0000313" key="8">
    <source>
        <dbReference type="Proteomes" id="UP001501777"/>
    </source>
</evidence>
<evidence type="ECO:0000256" key="5">
    <source>
        <dbReference type="RuleBase" id="RU003476"/>
    </source>
</evidence>
<dbReference type="Proteomes" id="UP001501777">
    <property type="component" value="Unassembled WGS sequence"/>
</dbReference>
<dbReference type="RefSeq" id="WP_344407144.1">
    <property type="nucleotide sequence ID" value="NZ_BAAASG010000040.1"/>
</dbReference>
<evidence type="ECO:0000259" key="6">
    <source>
        <dbReference type="PROSITE" id="PS51462"/>
    </source>
</evidence>
<dbReference type="Pfam" id="PF00293">
    <property type="entry name" value="NUDIX"/>
    <property type="match status" value="1"/>
</dbReference>
<feature type="domain" description="Nudix hydrolase" evidence="6">
    <location>
        <begin position="14"/>
        <end position="147"/>
    </location>
</feature>
<dbReference type="InterPro" id="IPR000086">
    <property type="entry name" value="NUDIX_hydrolase_dom"/>
</dbReference>
<dbReference type="EMBL" id="BAAASG010000040">
    <property type="protein sequence ID" value="GAA2524325.1"/>
    <property type="molecule type" value="Genomic_DNA"/>
</dbReference>
<comment type="cofactor">
    <cofactor evidence="1">
        <name>Mg(2+)</name>
        <dbReference type="ChEBI" id="CHEBI:18420"/>
    </cofactor>
</comment>
<evidence type="ECO:0000256" key="2">
    <source>
        <dbReference type="ARBA" id="ARBA00005582"/>
    </source>
</evidence>
<dbReference type="InterPro" id="IPR020084">
    <property type="entry name" value="NUDIX_hydrolase_CS"/>
</dbReference>
<evidence type="ECO:0000313" key="7">
    <source>
        <dbReference type="EMBL" id="GAA2524325.1"/>
    </source>
</evidence>
<dbReference type="InterPro" id="IPR020476">
    <property type="entry name" value="Nudix_hydrolase"/>
</dbReference>
<comment type="caution">
    <text evidence="7">The sequence shown here is derived from an EMBL/GenBank/DDBJ whole genome shotgun (WGS) entry which is preliminary data.</text>
</comment>
<dbReference type="PANTHER" id="PTHR43046">
    <property type="entry name" value="GDP-MANNOSE MANNOSYL HYDROLASE"/>
    <property type="match status" value="1"/>
</dbReference>
<protein>
    <recommendedName>
        <fullName evidence="6">Nudix hydrolase domain-containing protein</fullName>
    </recommendedName>
</protein>
<dbReference type="PROSITE" id="PS00893">
    <property type="entry name" value="NUDIX_BOX"/>
    <property type="match status" value="1"/>
</dbReference>
<dbReference type="PRINTS" id="PR00502">
    <property type="entry name" value="NUDIXFAMILY"/>
</dbReference>
<keyword evidence="3 5" id="KW-0378">Hydrolase</keyword>